<dbReference type="InterPro" id="IPR032675">
    <property type="entry name" value="LRR_dom_sf"/>
</dbReference>
<evidence type="ECO:0000259" key="1">
    <source>
        <dbReference type="Pfam" id="PF23622"/>
    </source>
</evidence>
<dbReference type="PANTHER" id="PTHR34145:SF28">
    <property type="entry name" value="F-BOX DOMAIN-CONTAINING PROTEIN"/>
    <property type="match status" value="1"/>
</dbReference>
<dbReference type="AlphaFoldDB" id="A0AA41RZT1"/>
<proteinExistence type="predicted"/>
<dbReference type="Proteomes" id="UP001177140">
    <property type="component" value="Unassembled WGS sequence"/>
</dbReference>
<accession>A0AA41RZT1</accession>
<gene>
    <name evidence="2" type="ORF">MKW94_010979</name>
</gene>
<keyword evidence="3" id="KW-1185">Reference proteome</keyword>
<dbReference type="Gene3D" id="3.80.10.10">
    <property type="entry name" value="Ribonuclease Inhibitor"/>
    <property type="match status" value="1"/>
</dbReference>
<comment type="caution">
    <text evidence="2">The sequence shown here is derived from an EMBL/GenBank/DDBJ whole genome shotgun (WGS) entry which is preliminary data.</text>
</comment>
<dbReference type="SUPFAM" id="SSF52047">
    <property type="entry name" value="RNI-like"/>
    <property type="match status" value="1"/>
</dbReference>
<protein>
    <recommendedName>
        <fullName evidence="1">At1g61320/AtMIF1 LRR domain-containing protein</fullName>
    </recommendedName>
</protein>
<organism evidence="2 3">
    <name type="scientific">Papaver nudicaule</name>
    <name type="common">Iceland poppy</name>
    <dbReference type="NCBI Taxonomy" id="74823"/>
    <lineage>
        <taxon>Eukaryota</taxon>
        <taxon>Viridiplantae</taxon>
        <taxon>Streptophyta</taxon>
        <taxon>Embryophyta</taxon>
        <taxon>Tracheophyta</taxon>
        <taxon>Spermatophyta</taxon>
        <taxon>Magnoliopsida</taxon>
        <taxon>Ranunculales</taxon>
        <taxon>Papaveraceae</taxon>
        <taxon>Papaveroideae</taxon>
        <taxon>Papaver</taxon>
    </lineage>
</organism>
<evidence type="ECO:0000313" key="2">
    <source>
        <dbReference type="EMBL" id="MCL7026095.1"/>
    </source>
</evidence>
<reference evidence="2" key="1">
    <citation type="submission" date="2022-03" db="EMBL/GenBank/DDBJ databases">
        <title>A functionally conserved STORR gene fusion in Papaver species that diverged 16.8 million years ago.</title>
        <authorList>
            <person name="Catania T."/>
        </authorList>
    </citation>
    <scope>NUCLEOTIDE SEQUENCE</scope>
    <source>
        <strain evidence="2">S-191538</strain>
    </source>
</reference>
<evidence type="ECO:0000313" key="3">
    <source>
        <dbReference type="Proteomes" id="UP001177140"/>
    </source>
</evidence>
<dbReference type="Pfam" id="PF23622">
    <property type="entry name" value="LRR_At1g61320_AtMIF1"/>
    <property type="match status" value="1"/>
</dbReference>
<dbReference type="InterPro" id="IPR053772">
    <property type="entry name" value="At1g61320/At1g61330-like"/>
</dbReference>
<feature type="domain" description="At1g61320/AtMIF1 LRR" evidence="1">
    <location>
        <begin position="15"/>
        <end position="276"/>
    </location>
</feature>
<dbReference type="EMBL" id="JAJJMA010052534">
    <property type="protein sequence ID" value="MCL7026095.1"/>
    <property type="molecule type" value="Genomic_DNA"/>
</dbReference>
<name>A0AA41RZT1_PAPNU</name>
<dbReference type="InterPro" id="IPR055357">
    <property type="entry name" value="LRR_At1g61320_AtMIF1"/>
</dbReference>
<sequence>MTMHGLCLDVFSHTNLFTSVKAVKFTRVQLQRDSVYDFVSKCPCLEDLHLIDCQIPSSSFELIAPESNLKCLVVQYCDGNGGFEHAYIHIPTLLQLKFVGSFTTGYLSIYNSENLMEAEIDILYCPSNKHKLLCKLLNDVHNVKSLTLYSSNLEVLNTNGGISLPTPFNNLMHLIVKLGQADGELLGLMCLLRNSPCLETLSIDFHRRICEIEDEILSAVYNVDERAVLGPHLLPSECIAHLIEIKIENFLGVKAEMEFVRLILLSSLGLKEMVMCIRSIYNFLKHVMGEEHHTTLKKKKADTIESLLACTRASPYAKILLK</sequence>
<dbReference type="PANTHER" id="PTHR34145">
    <property type="entry name" value="OS02G0105600 PROTEIN"/>
    <property type="match status" value="1"/>
</dbReference>